<dbReference type="SMART" id="SM00242">
    <property type="entry name" value="MYSc"/>
    <property type="match status" value="1"/>
</dbReference>
<dbReference type="CDD" id="cd14888">
    <property type="entry name" value="MYSc_Myo27"/>
    <property type="match status" value="1"/>
</dbReference>
<evidence type="ECO:0000256" key="3">
    <source>
        <dbReference type="ARBA" id="ARBA00022741"/>
    </source>
</evidence>
<keyword evidence="6 9" id="KW-0505">Motor protein</keyword>
<name>W7F9U9_PLAF8</name>
<dbReference type="Gene3D" id="1.20.58.530">
    <property type="match status" value="1"/>
</dbReference>
<feature type="compositionally biased region" description="Low complexity" evidence="11">
    <location>
        <begin position="1901"/>
        <end position="1919"/>
    </location>
</feature>
<dbReference type="PRINTS" id="PR00193">
    <property type="entry name" value="MYOSINHEAVY"/>
</dbReference>
<evidence type="ECO:0000256" key="6">
    <source>
        <dbReference type="ARBA" id="ARBA00023175"/>
    </source>
</evidence>
<evidence type="ECO:0000256" key="9">
    <source>
        <dbReference type="PROSITE-ProRule" id="PRU00782"/>
    </source>
</evidence>
<dbReference type="Gene3D" id="2.130.10.10">
    <property type="entry name" value="YVTN repeat-like/Quinoprotein amine dehydrogenase"/>
    <property type="match status" value="1"/>
</dbReference>
<dbReference type="GO" id="GO:0000146">
    <property type="term" value="F:microfilament motor activity"/>
    <property type="evidence" value="ECO:0007669"/>
    <property type="project" value="TreeGrafter"/>
</dbReference>
<sequence>MSTNINEEKCLEGDDIKYEKPDTHKNFWKSFGLNNEAGKLLYHLYGESNKIKPNILSSKHDGDKNKNDKKKEDAKLNTTYRKPQIHYPSLKKKAVKENPIDTIKHRKPLSKILEETQNYDCIKDIPISIGMNRETEKNKLHNIFVEEKCLMVPPSCAPMILTQEEKKEIIEKAQQRYIYINEENKSREEKHIQALRNYKLELIQELNEKRKLLQDIINEDKNIQGNISINQSDKRVSNKGNSYNIIQIKNDIEQCQKKEEKKRKEKIFFFFFFFFFFLDLFDSSGLSAPSDLTKLTHLHEASILHSLNLRFDIDEIYTFTGPILIAVNPFKIIKDLYSDNMLAKHVQPIKSKSPHIFATSNSAYLGMCNNNKSQTILISGESGAGKTESTKYVMKFLACAGSDIKKRSLIESQVLESNPLLEAFGNARTLRNNNSSRFGKYIELQFSVDHKNYIKGKLCGAKILTYLLEKVRVCDQQEGERNYHIFYQLCKAVKEANIVDNSIMSNNENDDVENYVNYKCDEDKNKDHIENNICEEPTQKKKKWYHFPSTSKFRNLENVEPMKIDFTDFKEHVHFRYLTKSSVYELNEVNELEEFESTVHAMQTIGISNTEQYQIFKILEGILYIGNILFNNDETKEEATILEVSNDDLRKAAYFLDIDENDLINSLCYKTIVANNEHYKKPVNSNVANDIRDALSRAIYGCLFLKVVERTNESIGYIKDINLFCGVLDIFGFESFPVNSFEQLCINYTNECLQQFFNNFIFKCEEKLYMEEGIRWDPLDFPDNKDCVDILESKPYGVFCMLDEECYIPSGRDKSFCSKIISKHTSSSNNNQSNKRFKSIKTDSSSFIIVHFAGQVVYNSTGFLEKNKDQLSLDAQKLLLHSKNTYVSHLFETYLRRNTDKRKFVTVSSEFKEQLNLLMTRIKETEPHFIRCIKPNAQNVPDVFDRISVNEQLKYGGVLQAIKVSRAGYPVRLSHAECVQDYKILLNKEDRHKLEMYNKDNKSWSYKANFILSSLYVTKEIQEYINNLKLLKDKKKEEENKFFGKLSSKKNKKMQDTTTTMNEVSNNVQINNKDETNNNNNNMKDIVYDPVCGDANEEEEKNNLFIWSVGKNLCFFKSDAYNILSTLRSDLRSLKAIVIQKNYKTYTQKKLYELMKRKIIIIQRWFRNRLNIIRKEKLKRQEAEKLICSYIYTYIIRKRFLHKRNCCILIQSHIRRYLMVRFYKTYRQNYYASKIQATWKAYKEHLFYKKLLKSTKKIQLKWKSILARKQLRRLKMESKEVGSLLSRNQVLMKELKKEKNEKIEIESKLLKASAKIDKLIKKIDNLEKDNKNNEKVIKDLLEKVSLLSYKQSNECISPRHVSKKNENIKQKKNNKELNKDIIMSLKREDTEHVDSMEIMSIQGNNTHDDPNNVRNSYSTDTNLTNYLNNNKSNNNKDHNNDHNNNNNDDGDGEDIYMDNNLTFTQEKIGDLKIRNTIRNEKNEEKYNLLNKIKKLEIQNKEYIKQNVTLNDKYNKLVSLLGQIKDTNNNVYNDVLINNINNYHSNGMSNKLLLNNYNNYHNNNNNNNNNFFKNLTNLSSCNSNSLIEPKIENNINYDNKSSFKKNDGIVDILVCGPRNVGKTSLLEDLFVRLGDEDNLGLLRKNKKLVNNDLSCYNYYNTYIITHKCSQIKIVDCGYSSNKNVEESLFNYIKNSICIIVVFDATNKESINPAVHLLQEASLINVKKTTKLYLFENIFNEKINLNFNKNDVSYAVRVSKACNASYVKALDIYDIVNNYANKITLHSNYFLDNTHNNCNYNNNYNYNYNHVTSVPPNQHSEHNNNNYYHNNKEKDNDKDKDKDIYVKGLAHLNHMNKSKRNTHSYMSSYHEESLKDSDDAALSSFGNKSNDLIKSKRGDIGKNKYNNNNKNNNSSNNNNNNIYSVVNTLKAICGIQNSNKKNQQIQLLRESMPLNNYIYGNKKYNSDLGKGLQPVYEITLKGNIPITYLCMGQDNINKNYTLLSVGCKDGVIYIYKCFRTSLELKNDYFYYYNDDSSMYNMNNNMDKNVNNVYNNMDKNMNSNTTLNIQNNDNNNNNNNVGCDDNVKKSSSILSLKNDSNKTYDESSTCTKLLSKLSGHKKAITCLVFSFSEDKIISSSIDRTIKIWEVSSGFLLKVFSDSSATLSVLLFPTNLDIFLCSNCTSLLRIVNLNSGQVYQKIKVESEIRALEMDDTCLNIFAGSKNGTIYVLEVIYNERVEIKFRFLFSLSPITCIKFIPRHSVKTSPAIIVNSCDNHIGIIECVYGNKGILTTLYVKHRIRINHALLPIRNCYSRFGGGWVMSGSEDGNIYICSLLPQSNYKLIFLKHHKAPVMAVVVNNIDTLMVSGDSKGNIVFWRRSFV</sequence>
<dbReference type="Gene3D" id="1.10.10.820">
    <property type="match status" value="2"/>
</dbReference>
<evidence type="ECO:0000259" key="13">
    <source>
        <dbReference type="PROSITE" id="PS51456"/>
    </source>
</evidence>
<feature type="coiled-coil region" evidence="10">
    <location>
        <begin position="1288"/>
        <end position="1343"/>
    </location>
</feature>
<dbReference type="PANTHER" id="PTHR13140:SF706">
    <property type="entry name" value="DILUTE CLASS UNCONVENTIONAL MYOSIN, ISOFORM C"/>
    <property type="match status" value="1"/>
</dbReference>
<evidence type="ECO:0000256" key="8">
    <source>
        <dbReference type="PROSITE-ProRule" id="PRU00221"/>
    </source>
</evidence>
<evidence type="ECO:0000256" key="7">
    <source>
        <dbReference type="ARBA" id="ARBA00023203"/>
    </source>
</evidence>
<dbReference type="OrthoDB" id="6108017at2759"/>
<feature type="compositionally biased region" description="Low complexity" evidence="11">
    <location>
        <begin position="1417"/>
        <end position="1433"/>
    </location>
</feature>
<feature type="region of interest" description="Disordered" evidence="11">
    <location>
        <begin position="1808"/>
        <end position="1837"/>
    </location>
</feature>
<evidence type="ECO:0000313" key="14">
    <source>
        <dbReference type="EMBL" id="EUR66301.1"/>
    </source>
</evidence>
<evidence type="ECO:0000256" key="11">
    <source>
        <dbReference type="SAM" id="MobiDB-lite"/>
    </source>
</evidence>
<dbReference type="GO" id="GO:0051015">
    <property type="term" value="F:actin filament binding"/>
    <property type="evidence" value="ECO:0007669"/>
    <property type="project" value="TreeGrafter"/>
</dbReference>
<dbReference type="FunFam" id="2.130.10.10:FF:000805">
    <property type="entry name" value="Myosin C"/>
    <property type="match status" value="1"/>
</dbReference>
<keyword evidence="5 9" id="KW-0518">Myosin</keyword>
<dbReference type="SUPFAM" id="SSF52540">
    <property type="entry name" value="P-loop containing nucleoside triphosphate hydrolases"/>
    <property type="match status" value="3"/>
</dbReference>
<comment type="similarity">
    <text evidence="9">Belongs to the TRAFAC class myosin-kinesin ATPase superfamily. Myosin family.</text>
</comment>
<dbReference type="Gene3D" id="3.40.50.300">
    <property type="entry name" value="P-loop containing nucleotide triphosphate hydrolases"/>
    <property type="match status" value="1"/>
</dbReference>
<dbReference type="InterPro" id="IPR027417">
    <property type="entry name" value="P-loop_NTPase"/>
</dbReference>
<feature type="binding site" evidence="9">
    <location>
        <begin position="380"/>
        <end position="387"/>
    </location>
    <ligand>
        <name>ATP</name>
        <dbReference type="ChEBI" id="CHEBI:30616"/>
    </ligand>
</feature>
<dbReference type="Gene3D" id="1.20.120.720">
    <property type="entry name" value="Myosin VI head, motor domain, U50 subdomain"/>
    <property type="match status" value="1"/>
</dbReference>
<dbReference type="GO" id="GO:0007015">
    <property type="term" value="P:actin filament organization"/>
    <property type="evidence" value="ECO:0007669"/>
    <property type="project" value="TreeGrafter"/>
</dbReference>
<evidence type="ECO:0000256" key="2">
    <source>
        <dbReference type="ARBA" id="ARBA00022737"/>
    </source>
</evidence>
<dbReference type="Pfam" id="PF00063">
    <property type="entry name" value="Myosin_head"/>
    <property type="match status" value="2"/>
</dbReference>
<feature type="domain" description="Myosin motor" evidence="13">
    <location>
        <begin position="287"/>
        <end position="1051"/>
    </location>
</feature>
<dbReference type="PROSITE" id="PS00678">
    <property type="entry name" value="WD_REPEATS_1"/>
    <property type="match status" value="1"/>
</dbReference>
<feature type="region of interest" description="Disordered" evidence="11">
    <location>
        <begin position="53"/>
        <end position="77"/>
    </location>
</feature>
<reference evidence="15" key="1">
    <citation type="submission" date="2007-11" db="EMBL/GenBank/DDBJ databases">
        <authorList>
            <consortium name="The Broad Institute Genome Sequencing Platform"/>
            <person name="Volkman S.K."/>
            <person name="Daily J.P."/>
            <person name="Sarr O."/>
            <person name="Ndiaye D."/>
            <person name="Ndir O."/>
            <person name="Mboup S."/>
            <person name="Lukens A."/>
            <person name="Stange-Thomann N."/>
            <person name="Mauceli E."/>
            <person name="Gnerre S."/>
            <person name="Jaffe D."/>
            <person name="Zainoun J."/>
            <person name="Wiegand R.C."/>
            <person name="Birren B."/>
            <person name="Galagan J."/>
            <person name="Lander E."/>
            <person name="Wirth D.F."/>
        </authorList>
    </citation>
    <scope>NUCLEOTIDE SEQUENCE [LARGE SCALE GENOMIC DNA]</scope>
    <source>
        <strain evidence="15">7G8</strain>
    </source>
</reference>
<dbReference type="CDD" id="cd00882">
    <property type="entry name" value="Ras_like_GTPase"/>
    <property type="match status" value="1"/>
</dbReference>
<dbReference type="InterPro" id="IPR019775">
    <property type="entry name" value="WD40_repeat_CS"/>
</dbReference>
<feature type="coiled-coil region" evidence="10">
    <location>
        <begin position="1478"/>
        <end position="1512"/>
    </location>
</feature>
<dbReference type="Proteomes" id="UP000030688">
    <property type="component" value="Unassembled WGS sequence"/>
</dbReference>
<dbReference type="Pfam" id="PF00400">
    <property type="entry name" value="WD40"/>
    <property type="match status" value="1"/>
</dbReference>
<keyword evidence="12" id="KW-0472">Membrane</keyword>
<evidence type="ECO:0000256" key="4">
    <source>
        <dbReference type="ARBA" id="ARBA00022840"/>
    </source>
</evidence>
<feature type="region of interest" description="Disordered" evidence="11">
    <location>
        <begin position="1401"/>
        <end position="1457"/>
    </location>
</feature>
<keyword evidence="1 8" id="KW-0853">WD repeat</keyword>
<dbReference type="SUPFAM" id="SSF50978">
    <property type="entry name" value="WD40 repeat-like"/>
    <property type="match status" value="1"/>
</dbReference>
<evidence type="ECO:0000256" key="5">
    <source>
        <dbReference type="ARBA" id="ARBA00023123"/>
    </source>
</evidence>
<dbReference type="InterPro" id="IPR001680">
    <property type="entry name" value="WD40_rpt"/>
</dbReference>
<accession>W7F9U9</accession>
<feature type="repeat" description="WD" evidence="8">
    <location>
        <begin position="2114"/>
        <end position="2155"/>
    </location>
</feature>
<dbReference type="Gene3D" id="3.40.850.10">
    <property type="entry name" value="Kinesin motor domain"/>
    <property type="match status" value="2"/>
</dbReference>
<proteinExistence type="inferred from homology"/>
<feature type="region of interest" description="Disordered" evidence="11">
    <location>
        <begin position="1883"/>
        <end position="1919"/>
    </location>
</feature>
<dbReference type="InterPro" id="IPR015943">
    <property type="entry name" value="WD40/YVTN_repeat-like_dom_sf"/>
</dbReference>
<feature type="coiled-coil region" evidence="10">
    <location>
        <begin position="195"/>
        <end position="265"/>
    </location>
</feature>
<keyword evidence="10" id="KW-0175">Coiled coil</keyword>
<keyword evidence="2" id="KW-0677">Repeat</keyword>
<feature type="compositionally biased region" description="Basic and acidic residues" evidence="11">
    <location>
        <begin position="58"/>
        <end position="75"/>
    </location>
</feature>
<feature type="transmembrane region" description="Helical" evidence="12">
    <location>
        <begin position="267"/>
        <end position="286"/>
    </location>
</feature>
<evidence type="ECO:0000256" key="10">
    <source>
        <dbReference type="SAM" id="Coils"/>
    </source>
</evidence>
<dbReference type="PROSITE" id="PS50096">
    <property type="entry name" value="IQ"/>
    <property type="match status" value="2"/>
</dbReference>
<organism evidence="14 15">
    <name type="scientific">Plasmodium falciparum (isolate 7G8)</name>
    <dbReference type="NCBI Taxonomy" id="57266"/>
    <lineage>
        <taxon>Eukaryota</taxon>
        <taxon>Sar</taxon>
        <taxon>Alveolata</taxon>
        <taxon>Apicomplexa</taxon>
        <taxon>Aconoidasida</taxon>
        <taxon>Haemosporida</taxon>
        <taxon>Plasmodiidae</taxon>
        <taxon>Plasmodium</taxon>
        <taxon>Plasmodium (Laverania)</taxon>
    </lineage>
</organism>
<dbReference type="PANTHER" id="PTHR13140">
    <property type="entry name" value="MYOSIN"/>
    <property type="match status" value="1"/>
</dbReference>
<dbReference type="InterPro" id="IPR036961">
    <property type="entry name" value="Kinesin_motor_dom_sf"/>
</dbReference>
<dbReference type="SMART" id="SM00320">
    <property type="entry name" value="WD40"/>
    <property type="match status" value="5"/>
</dbReference>
<evidence type="ECO:0000313" key="15">
    <source>
        <dbReference type="Proteomes" id="UP000030688"/>
    </source>
</evidence>
<reference evidence="14 15" key="2">
    <citation type="submission" date="2013-02" db="EMBL/GenBank/DDBJ databases">
        <title>The Genome Sequence of Plasmodium falciparum 7G8.</title>
        <authorList>
            <consortium name="The Broad Institute Genome Sequencing Platform"/>
            <consortium name="The Broad Institute Genome Sequencing Center for Infectious Disease"/>
            <person name="Neafsey D."/>
            <person name="Cheeseman I."/>
            <person name="Volkman S."/>
            <person name="Adams J."/>
            <person name="Walker B."/>
            <person name="Young S.K."/>
            <person name="Zeng Q."/>
            <person name="Gargeya S."/>
            <person name="Fitzgerald M."/>
            <person name="Haas B."/>
            <person name="Abouelleil A."/>
            <person name="Alvarado L."/>
            <person name="Arachchi H.M."/>
            <person name="Berlin A.M."/>
            <person name="Chapman S.B."/>
            <person name="Dewar J."/>
            <person name="Goldberg J."/>
            <person name="Griggs A."/>
            <person name="Gujja S."/>
            <person name="Hansen M."/>
            <person name="Howarth C."/>
            <person name="Imamovic A."/>
            <person name="Larimer J."/>
            <person name="McCowan C."/>
            <person name="Murphy C."/>
            <person name="Neiman D."/>
            <person name="Pearson M."/>
            <person name="Priest M."/>
            <person name="Roberts A."/>
            <person name="Saif S."/>
            <person name="Shea T."/>
            <person name="Sisk P."/>
            <person name="Sykes S."/>
            <person name="Wortman J."/>
            <person name="Nusbaum C."/>
            <person name="Birren B."/>
        </authorList>
    </citation>
    <scope>NUCLEOTIDE SEQUENCE [LARGE SCALE GENOMIC DNA]</scope>
    <source>
        <strain evidence="14 15">7G8</strain>
    </source>
</reference>
<dbReference type="GO" id="GO:0005524">
    <property type="term" value="F:ATP binding"/>
    <property type="evidence" value="ECO:0007669"/>
    <property type="project" value="UniProtKB-UniRule"/>
</dbReference>
<feature type="region of interest" description="Actin-binding" evidence="9">
    <location>
        <begin position="915"/>
        <end position="937"/>
    </location>
</feature>
<keyword evidence="4 9" id="KW-0067">ATP-binding</keyword>
<dbReference type="EMBL" id="KE123634">
    <property type="protein sequence ID" value="EUR66301.1"/>
    <property type="molecule type" value="Genomic_DNA"/>
</dbReference>
<keyword evidence="12" id="KW-1133">Transmembrane helix</keyword>
<dbReference type="PROSITE" id="PS50082">
    <property type="entry name" value="WD_REPEATS_2"/>
    <property type="match status" value="1"/>
</dbReference>
<keyword evidence="7 9" id="KW-0009">Actin-binding</keyword>
<keyword evidence="12" id="KW-0812">Transmembrane</keyword>
<evidence type="ECO:0000256" key="1">
    <source>
        <dbReference type="ARBA" id="ARBA00022574"/>
    </source>
</evidence>
<gene>
    <name evidence="14" type="ORF">PFBG_04588</name>
</gene>
<keyword evidence="3 9" id="KW-0547">Nucleotide-binding</keyword>
<dbReference type="GO" id="GO:0016459">
    <property type="term" value="C:myosin complex"/>
    <property type="evidence" value="ECO:0007669"/>
    <property type="project" value="UniProtKB-KW"/>
</dbReference>
<dbReference type="PROSITE" id="PS51456">
    <property type="entry name" value="MYOSIN_MOTOR"/>
    <property type="match status" value="1"/>
</dbReference>
<feature type="region of interest" description="Disordered" evidence="11">
    <location>
        <begin position="1"/>
        <end position="21"/>
    </location>
</feature>
<dbReference type="GO" id="GO:0005737">
    <property type="term" value="C:cytoplasm"/>
    <property type="evidence" value="ECO:0007669"/>
    <property type="project" value="TreeGrafter"/>
</dbReference>
<dbReference type="InterPro" id="IPR036322">
    <property type="entry name" value="WD40_repeat_dom_sf"/>
</dbReference>
<dbReference type="InterPro" id="IPR001609">
    <property type="entry name" value="Myosin_head_motor_dom-like"/>
</dbReference>
<dbReference type="PROSITE" id="PS50294">
    <property type="entry name" value="WD_REPEATS_REGION"/>
    <property type="match status" value="1"/>
</dbReference>
<evidence type="ECO:0000256" key="12">
    <source>
        <dbReference type="SAM" id="Phobius"/>
    </source>
</evidence>
<feature type="compositionally biased region" description="Basic and acidic residues" evidence="11">
    <location>
        <begin position="1889"/>
        <end position="1900"/>
    </location>
</feature>
<feature type="compositionally biased region" description="Basic and acidic residues" evidence="11">
    <location>
        <begin position="1828"/>
        <end position="1837"/>
    </location>
</feature>
<dbReference type="Gene3D" id="1.20.5.190">
    <property type="match status" value="1"/>
</dbReference>
<dbReference type="GO" id="GO:0016020">
    <property type="term" value="C:membrane"/>
    <property type="evidence" value="ECO:0007669"/>
    <property type="project" value="TreeGrafter"/>
</dbReference>
<protein>
    <recommendedName>
        <fullName evidence="13">Myosin motor domain-containing protein</fullName>
    </recommendedName>
</protein>